<dbReference type="EMBL" id="AUWU02000008">
    <property type="protein sequence ID" value="KAH0570081.1"/>
    <property type="molecule type" value="Genomic_DNA"/>
</dbReference>
<reference evidence="2" key="2">
    <citation type="submission" date="2020-12" db="EMBL/GenBank/DDBJ databases">
        <title>New Spironucleus salmonicida genome in near-complete chromosomes.</title>
        <authorList>
            <person name="Xu F."/>
            <person name="Kurt Z."/>
            <person name="Jimenez-Gonzalez A."/>
            <person name="Astvaldsson A."/>
            <person name="Andersson J.O."/>
            <person name="Svard S.G."/>
        </authorList>
    </citation>
    <scope>NUCLEOTIDE SEQUENCE</scope>
    <source>
        <strain evidence="2">ATCC 50377</strain>
    </source>
</reference>
<reference evidence="1 2" key="1">
    <citation type="journal article" date="2014" name="PLoS Genet.">
        <title>The Genome of Spironucleus salmonicida Highlights a Fish Pathogen Adapted to Fluctuating Environments.</title>
        <authorList>
            <person name="Xu F."/>
            <person name="Jerlstrom-Hultqvist J."/>
            <person name="Einarsson E."/>
            <person name="Astvaldsson A."/>
            <person name="Svard S.G."/>
            <person name="Andersson J.O."/>
        </authorList>
    </citation>
    <scope>NUCLEOTIDE SEQUENCE</scope>
    <source>
        <strain evidence="2">ATCC 50377</strain>
    </source>
</reference>
<accession>V6LPF9</accession>
<sequence>MPPKKKQAVSTRPAFEYLPVLPQQYDRYILLTLKLVSWSYLNFSVRLPVNTPLAHIKKLIIQSHKQALHQRKQYTAHAQIGNFDQPFSVMTEHDYEILSYSVNQDLNLYKGSPLTWPPLPDDDSMTLADIGFNGSCVDEPLIEADLFYDFQACRIIGNGKEKV</sequence>
<protein>
    <submittedName>
        <fullName evidence="1">Uncharacterized protein</fullName>
    </submittedName>
</protein>
<dbReference type="OrthoDB" id="10249887at2759"/>
<dbReference type="Proteomes" id="UP000018208">
    <property type="component" value="Unassembled WGS sequence"/>
</dbReference>
<keyword evidence="3" id="KW-1185">Reference proteome</keyword>
<name>V6LPF9_9EUKA</name>
<evidence type="ECO:0000313" key="3">
    <source>
        <dbReference type="Proteomes" id="UP000018208"/>
    </source>
</evidence>
<organism evidence="1">
    <name type="scientific">Spironucleus salmonicida</name>
    <dbReference type="NCBI Taxonomy" id="348837"/>
    <lineage>
        <taxon>Eukaryota</taxon>
        <taxon>Metamonada</taxon>
        <taxon>Diplomonadida</taxon>
        <taxon>Hexamitidae</taxon>
        <taxon>Hexamitinae</taxon>
        <taxon>Spironucleus</taxon>
    </lineage>
</organism>
<evidence type="ECO:0000313" key="2">
    <source>
        <dbReference type="EMBL" id="KAH0570081.1"/>
    </source>
</evidence>
<gene>
    <name evidence="1" type="ORF">SS50377_17928</name>
    <name evidence="2" type="ORF">SS50377_28056</name>
</gene>
<proteinExistence type="predicted"/>
<dbReference type="EMBL" id="KI546159">
    <property type="protein sequence ID" value="EST42609.1"/>
    <property type="molecule type" value="Genomic_DNA"/>
</dbReference>
<dbReference type="VEuPathDB" id="GiardiaDB:SS50377_28056"/>
<dbReference type="AlphaFoldDB" id="V6LPF9"/>
<evidence type="ECO:0000313" key="1">
    <source>
        <dbReference type="EMBL" id="EST42609.1"/>
    </source>
</evidence>